<keyword evidence="3" id="KW-1185">Reference proteome</keyword>
<feature type="domain" description="Reverse transcriptase" evidence="1">
    <location>
        <begin position="440"/>
        <end position="568"/>
    </location>
</feature>
<dbReference type="Pfam" id="PF00078">
    <property type="entry name" value="RVT_1"/>
    <property type="match status" value="1"/>
</dbReference>
<comment type="caution">
    <text evidence="2">The sequence shown here is derived from an EMBL/GenBank/DDBJ whole genome shotgun (WGS) entry which is preliminary data.</text>
</comment>
<reference evidence="2" key="2">
    <citation type="submission" date="2022-01" db="EMBL/GenBank/DDBJ databases">
        <authorList>
            <person name="Yamashiro T."/>
            <person name="Shiraishi A."/>
            <person name="Satake H."/>
            <person name="Nakayama K."/>
        </authorList>
    </citation>
    <scope>NUCLEOTIDE SEQUENCE</scope>
</reference>
<proteinExistence type="predicted"/>
<dbReference type="InterPro" id="IPR035979">
    <property type="entry name" value="RBD_domain_sf"/>
</dbReference>
<dbReference type="InterPro" id="IPR036691">
    <property type="entry name" value="Endo/exonu/phosph_ase_sf"/>
</dbReference>
<sequence>MGMYRSKEDELAKLSSSIFVTNFPKKFSAKELWTVCKQYGTVVDAFIPDRRSKAVRAQDERHGSIFNAHRADAFNLFISSAGLVNFMLILRDFKDLPMKVLFNVTLKLYGRFWVMIVFTSEGAKETFRSKVGIGSWFAQLLQASNSFFVDERVTWIDIEDDELSNEGSLMNERLRITPNVEGESDLEEALPKRLKKIGLGGNFGFEFVHSQSVGNSGGWAPNGKKLIIISVYAPQELREKKMLWDYLILVLKSWNGDVIIMGDFNEVPLDGCKFTWCHKSGSKMSKLDRFLISEGLLNSCPNISSITLDRYLSDHRPILMRESHHDYGPSPFRFFHYWFELEGFDTFVKQTWNDAQVTDSNAISMFMKKMKYLKEKIRMWVKANKENSKSHKQCLQEELSKIDLLLDKGEGSSTLISKRMEILKSNQDFVKIDTMELAQKAKIKWAIEGDENSKYYHGVDFEKAYDSVRWDYLDDILKRFGFGEKWCGWIQNCLLSFKSSVIVNGSPTKEFQFYKGLKQCDPLSPFLFLLIMESLISRCKEWWSMLFKGILIGFFSSSFSSFYADDVGFIGHWSEANIDIFLRVLDVFDQLRVPMLECLMYSDQSWSEIVLASKEKGGLGVSSFYALNRALLFKWVWRFCTQQSALWTKIIKGIHGEDEKIGKHVRSHHPSLWLDIVKEVQHIQRQGIDLMGFIHRKMGNGVDIRFWEDKWRGDNTFQYDFPRMYALETQKNISVALKLSHDDLLCSFRRAPRAGAEELQYIQLVKIMEGNILSSIRMDRWRWS</sequence>
<protein>
    <submittedName>
        <fullName evidence="2">RNA-directed DNA polymerase, eukaryota, reverse transcriptase zinc-binding domain protein</fullName>
    </submittedName>
</protein>
<accession>A0ABQ5D6D6</accession>
<keyword evidence="2" id="KW-0808">Transferase</keyword>
<dbReference type="CDD" id="cd00590">
    <property type="entry name" value="RRM_SF"/>
    <property type="match status" value="1"/>
</dbReference>
<name>A0ABQ5D6D6_9ASTR</name>
<keyword evidence="2" id="KW-0695">RNA-directed DNA polymerase</keyword>
<dbReference type="InterPro" id="IPR000477">
    <property type="entry name" value="RT_dom"/>
</dbReference>
<dbReference type="SUPFAM" id="SSF56219">
    <property type="entry name" value="DNase I-like"/>
    <property type="match status" value="1"/>
</dbReference>
<dbReference type="Gene3D" id="3.60.10.10">
    <property type="entry name" value="Endonuclease/exonuclease/phosphatase"/>
    <property type="match status" value="1"/>
</dbReference>
<evidence type="ECO:0000259" key="1">
    <source>
        <dbReference type="Pfam" id="PF00078"/>
    </source>
</evidence>
<dbReference type="SUPFAM" id="SSF54928">
    <property type="entry name" value="RNA-binding domain, RBD"/>
    <property type="match status" value="1"/>
</dbReference>
<evidence type="ECO:0000313" key="3">
    <source>
        <dbReference type="Proteomes" id="UP001151760"/>
    </source>
</evidence>
<dbReference type="PANTHER" id="PTHR33710">
    <property type="entry name" value="BNAC02G09200D PROTEIN"/>
    <property type="match status" value="1"/>
</dbReference>
<gene>
    <name evidence="2" type="ORF">Tco_0924547</name>
</gene>
<reference evidence="2" key="1">
    <citation type="journal article" date="2022" name="Int. J. Mol. Sci.">
        <title>Draft Genome of Tanacetum Coccineum: Genomic Comparison of Closely Related Tanacetum-Family Plants.</title>
        <authorList>
            <person name="Yamashiro T."/>
            <person name="Shiraishi A."/>
            <person name="Nakayama K."/>
            <person name="Satake H."/>
        </authorList>
    </citation>
    <scope>NUCLEOTIDE SEQUENCE</scope>
</reference>
<keyword evidence="2" id="KW-0548">Nucleotidyltransferase</keyword>
<organism evidence="2 3">
    <name type="scientific">Tanacetum coccineum</name>
    <dbReference type="NCBI Taxonomy" id="301880"/>
    <lineage>
        <taxon>Eukaryota</taxon>
        <taxon>Viridiplantae</taxon>
        <taxon>Streptophyta</taxon>
        <taxon>Embryophyta</taxon>
        <taxon>Tracheophyta</taxon>
        <taxon>Spermatophyta</taxon>
        <taxon>Magnoliopsida</taxon>
        <taxon>eudicotyledons</taxon>
        <taxon>Gunneridae</taxon>
        <taxon>Pentapetalae</taxon>
        <taxon>asterids</taxon>
        <taxon>campanulids</taxon>
        <taxon>Asterales</taxon>
        <taxon>Asteraceae</taxon>
        <taxon>Asteroideae</taxon>
        <taxon>Anthemideae</taxon>
        <taxon>Anthemidinae</taxon>
        <taxon>Tanacetum</taxon>
    </lineage>
</organism>
<dbReference type="PANTHER" id="PTHR33710:SF64">
    <property type="entry name" value="ENDONUCLEASE_EXONUCLEASE_PHOSPHATASE DOMAIN-CONTAINING PROTEIN"/>
    <property type="match status" value="1"/>
</dbReference>
<dbReference type="Proteomes" id="UP001151760">
    <property type="component" value="Unassembled WGS sequence"/>
</dbReference>
<evidence type="ECO:0000313" key="2">
    <source>
        <dbReference type="EMBL" id="GJT34128.1"/>
    </source>
</evidence>
<dbReference type="GO" id="GO:0003964">
    <property type="term" value="F:RNA-directed DNA polymerase activity"/>
    <property type="evidence" value="ECO:0007669"/>
    <property type="project" value="UniProtKB-KW"/>
</dbReference>
<dbReference type="EMBL" id="BQNB010014936">
    <property type="protein sequence ID" value="GJT34128.1"/>
    <property type="molecule type" value="Genomic_DNA"/>
</dbReference>